<accession>A0ABT9VS10</accession>
<keyword evidence="1" id="KW-0812">Transmembrane</keyword>
<organism evidence="2 3">
    <name type="scientific">Aeribacillus alveayuensis</name>
    <dbReference type="NCBI Taxonomy" id="279215"/>
    <lineage>
        <taxon>Bacteria</taxon>
        <taxon>Bacillati</taxon>
        <taxon>Bacillota</taxon>
        <taxon>Bacilli</taxon>
        <taxon>Bacillales</taxon>
        <taxon>Bacillaceae</taxon>
        <taxon>Aeribacillus</taxon>
    </lineage>
</organism>
<sequence>MDGIIPLREGVMPMTVFEALMFAIAFTSLIVSILSYNQKK</sequence>
<reference evidence="2 3" key="1">
    <citation type="submission" date="2023-07" db="EMBL/GenBank/DDBJ databases">
        <title>Genomic Encyclopedia of Type Strains, Phase IV (KMG-IV): sequencing the most valuable type-strain genomes for metagenomic binning, comparative biology and taxonomic classification.</title>
        <authorList>
            <person name="Goeker M."/>
        </authorList>
    </citation>
    <scope>NUCLEOTIDE SEQUENCE [LARGE SCALE GENOMIC DNA]</scope>
    <source>
        <strain evidence="2 3">DSM 19092</strain>
    </source>
</reference>
<keyword evidence="3" id="KW-1185">Reference proteome</keyword>
<keyword evidence="1" id="KW-0472">Membrane</keyword>
<evidence type="ECO:0000256" key="1">
    <source>
        <dbReference type="SAM" id="Phobius"/>
    </source>
</evidence>
<evidence type="ECO:0000313" key="3">
    <source>
        <dbReference type="Proteomes" id="UP001225646"/>
    </source>
</evidence>
<evidence type="ECO:0000313" key="2">
    <source>
        <dbReference type="EMBL" id="MDQ0163754.1"/>
    </source>
</evidence>
<keyword evidence="1" id="KW-1133">Transmembrane helix</keyword>
<feature type="transmembrane region" description="Helical" evidence="1">
    <location>
        <begin position="16"/>
        <end position="36"/>
    </location>
</feature>
<name>A0ABT9VS10_9BACI</name>
<dbReference type="RefSeq" id="WP_419152718.1">
    <property type="nucleotide sequence ID" value="NZ_JAUSTR010000023.1"/>
</dbReference>
<protein>
    <recommendedName>
        <fullName evidence="4">Holin-like toxin</fullName>
    </recommendedName>
</protein>
<dbReference type="Proteomes" id="UP001225646">
    <property type="component" value="Unassembled WGS sequence"/>
</dbReference>
<proteinExistence type="predicted"/>
<gene>
    <name evidence="2" type="ORF">J2S06_002865</name>
</gene>
<dbReference type="InterPro" id="IPR031616">
    <property type="entry name" value="BsrE-like"/>
</dbReference>
<dbReference type="Pfam" id="PF16935">
    <property type="entry name" value="Hol_Tox"/>
    <property type="match status" value="1"/>
</dbReference>
<evidence type="ECO:0008006" key="4">
    <source>
        <dbReference type="Google" id="ProtNLM"/>
    </source>
</evidence>
<dbReference type="EMBL" id="JAUSTR010000023">
    <property type="protein sequence ID" value="MDQ0163754.1"/>
    <property type="molecule type" value="Genomic_DNA"/>
</dbReference>
<comment type="caution">
    <text evidence="2">The sequence shown here is derived from an EMBL/GenBank/DDBJ whole genome shotgun (WGS) entry which is preliminary data.</text>
</comment>